<evidence type="ECO:0000313" key="2">
    <source>
        <dbReference type="EMBL" id="CAD6199523.1"/>
    </source>
</evidence>
<comment type="caution">
    <text evidence="2">The sequence shown here is derived from an EMBL/GenBank/DDBJ whole genome shotgun (WGS) entry which is preliminary data.</text>
</comment>
<accession>A0A8S1HSQ2</accession>
<organism evidence="2 3">
    <name type="scientific">Caenorhabditis auriculariae</name>
    <dbReference type="NCBI Taxonomy" id="2777116"/>
    <lineage>
        <taxon>Eukaryota</taxon>
        <taxon>Metazoa</taxon>
        <taxon>Ecdysozoa</taxon>
        <taxon>Nematoda</taxon>
        <taxon>Chromadorea</taxon>
        <taxon>Rhabditida</taxon>
        <taxon>Rhabditina</taxon>
        <taxon>Rhabditomorpha</taxon>
        <taxon>Rhabditoidea</taxon>
        <taxon>Rhabditidae</taxon>
        <taxon>Peloderinae</taxon>
        <taxon>Caenorhabditis</taxon>
    </lineage>
</organism>
<feature type="chain" id="PRO_5035856305" evidence="1">
    <location>
        <begin position="18"/>
        <end position="113"/>
    </location>
</feature>
<gene>
    <name evidence="2" type="ORF">CAUJ_LOCUS15425</name>
</gene>
<reference evidence="2" key="1">
    <citation type="submission" date="2020-10" db="EMBL/GenBank/DDBJ databases">
        <authorList>
            <person name="Kikuchi T."/>
        </authorList>
    </citation>
    <scope>NUCLEOTIDE SEQUENCE</scope>
    <source>
        <strain evidence="2">NKZ352</strain>
    </source>
</reference>
<dbReference type="EMBL" id="CAJGYM010000181">
    <property type="protein sequence ID" value="CAD6199523.1"/>
    <property type="molecule type" value="Genomic_DNA"/>
</dbReference>
<feature type="signal peptide" evidence="1">
    <location>
        <begin position="1"/>
        <end position="17"/>
    </location>
</feature>
<protein>
    <submittedName>
        <fullName evidence="2">Uncharacterized protein</fullName>
    </submittedName>
</protein>
<evidence type="ECO:0000313" key="3">
    <source>
        <dbReference type="Proteomes" id="UP000835052"/>
    </source>
</evidence>
<proteinExistence type="predicted"/>
<name>A0A8S1HSQ2_9PELO</name>
<keyword evidence="3" id="KW-1185">Reference proteome</keyword>
<sequence>MFSLLFLALLLPSVTFSFLEVPEPDITFNKPVKYFAVDLGKEPFCYHYERRNGACTSYQSDCDNRRANLKNEVWYLDGSVCESDEDLERYAHANFPVEKAAYEKRQKKSDHSH</sequence>
<evidence type="ECO:0000256" key="1">
    <source>
        <dbReference type="SAM" id="SignalP"/>
    </source>
</evidence>
<dbReference type="Proteomes" id="UP000835052">
    <property type="component" value="Unassembled WGS sequence"/>
</dbReference>
<dbReference type="AlphaFoldDB" id="A0A8S1HSQ2"/>
<keyword evidence="1" id="KW-0732">Signal</keyword>